<evidence type="ECO:0000256" key="7">
    <source>
        <dbReference type="ARBA" id="ARBA00022801"/>
    </source>
</evidence>
<evidence type="ECO:0000256" key="8">
    <source>
        <dbReference type="ARBA" id="ARBA00022807"/>
    </source>
</evidence>
<dbReference type="EC" id="3.4.19.12" evidence="15"/>
<evidence type="ECO:0000256" key="13">
    <source>
        <dbReference type="ARBA" id="ARBA00038490"/>
    </source>
</evidence>
<keyword evidence="4" id="KW-0479">Metal-binding</keyword>
<keyword evidence="7 15" id="KW-0378">Hydrolase</keyword>
<protein>
    <recommendedName>
        <fullName evidence="15">Ubiquitin carboxyl-terminal hydrolase</fullName>
        <ecNumber evidence="15">3.4.19.12</ecNumber>
    </recommendedName>
</protein>
<dbReference type="InterPro" id="IPR050185">
    <property type="entry name" value="Ub_carboxyl-term_hydrolase"/>
</dbReference>
<evidence type="ECO:0000256" key="15">
    <source>
        <dbReference type="RuleBase" id="RU366025"/>
    </source>
</evidence>
<dbReference type="InterPro" id="IPR038765">
    <property type="entry name" value="Papain-like_cys_pep_sf"/>
</dbReference>
<evidence type="ECO:0000256" key="9">
    <source>
        <dbReference type="ARBA" id="ARBA00022833"/>
    </source>
</evidence>
<dbReference type="InterPro" id="IPR028889">
    <property type="entry name" value="USP"/>
</dbReference>
<dbReference type="SMART" id="SM00290">
    <property type="entry name" value="ZnF_UBP"/>
    <property type="match status" value="1"/>
</dbReference>
<dbReference type="InterPro" id="IPR001394">
    <property type="entry name" value="Peptidase_C19_UCH"/>
</dbReference>
<keyword evidence="12" id="KW-0539">Nucleus</keyword>
<keyword evidence="8 15" id="KW-0788">Thiol protease</keyword>
<dbReference type="PROSITE" id="PS50235">
    <property type="entry name" value="USP_3"/>
    <property type="match status" value="1"/>
</dbReference>
<evidence type="ECO:0000256" key="5">
    <source>
        <dbReference type="ARBA" id="ARBA00022771"/>
    </source>
</evidence>
<evidence type="ECO:0000313" key="18">
    <source>
        <dbReference type="EMBL" id="QGN13911.1"/>
    </source>
</evidence>
<dbReference type="SUPFAM" id="SSF54001">
    <property type="entry name" value="Cysteine proteinases"/>
    <property type="match status" value="1"/>
</dbReference>
<evidence type="ECO:0000259" key="17">
    <source>
        <dbReference type="PROSITE" id="PS50271"/>
    </source>
</evidence>
<keyword evidence="19" id="KW-1185">Reference proteome</keyword>
<comment type="subcellular location">
    <subcellularLocation>
        <location evidence="2">Nucleus</location>
    </subcellularLocation>
</comment>
<evidence type="ECO:0000256" key="11">
    <source>
        <dbReference type="ARBA" id="ARBA00023163"/>
    </source>
</evidence>
<evidence type="ECO:0000256" key="3">
    <source>
        <dbReference type="ARBA" id="ARBA00022670"/>
    </source>
</evidence>
<evidence type="ECO:0000256" key="1">
    <source>
        <dbReference type="ARBA" id="ARBA00000707"/>
    </source>
</evidence>
<dbReference type="InterPro" id="IPR013083">
    <property type="entry name" value="Znf_RING/FYVE/PHD"/>
</dbReference>
<accession>A0ABX6EQ18</accession>
<dbReference type="EMBL" id="CP015054">
    <property type="protein sequence ID" value="QGN13911.1"/>
    <property type="molecule type" value="Genomic_DNA"/>
</dbReference>
<name>A0ABX6EQ18_KLUMA</name>
<proteinExistence type="inferred from homology"/>
<dbReference type="PROSITE" id="PS00973">
    <property type="entry name" value="USP_2"/>
    <property type="match status" value="1"/>
</dbReference>
<dbReference type="PROSITE" id="PS50271">
    <property type="entry name" value="ZF_UBP"/>
    <property type="match status" value="1"/>
</dbReference>
<evidence type="ECO:0000256" key="2">
    <source>
        <dbReference type="ARBA" id="ARBA00004123"/>
    </source>
</evidence>
<evidence type="ECO:0000313" key="19">
    <source>
        <dbReference type="Proteomes" id="UP000422736"/>
    </source>
</evidence>
<organism evidence="18 19">
    <name type="scientific">Kluyveromyces marxianus</name>
    <name type="common">Yeast</name>
    <name type="synonym">Candida kefyr</name>
    <dbReference type="NCBI Taxonomy" id="4911"/>
    <lineage>
        <taxon>Eukaryota</taxon>
        <taxon>Fungi</taxon>
        <taxon>Dikarya</taxon>
        <taxon>Ascomycota</taxon>
        <taxon>Saccharomycotina</taxon>
        <taxon>Saccharomycetes</taxon>
        <taxon>Saccharomycetales</taxon>
        <taxon>Saccharomycetaceae</taxon>
        <taxon>Kluyveromyces</taxon>
    </lineage>
</organism>
<keyword evidence="11" id="KW-0804">Transcription</keyword>
<dbReference type="SUPFAM" id="SSF57850">
    <property type="entry name" value="RING/U-box"/>
    <property type="match status" value="1"/>
</dbReference>
<evidence type="ECO:0000256" key="12">
    <source>
        <dbReference type="ARBA" id="ARBA00023242"/>
    </source>
</evidence>
<dbReference type="GO" id="GO:0016787">
    <property type="term" value="F:hydrolase activity"/>
    <property type="evidence" value="ECO:0007669"/>
    <property type="project" value="UniProtKB-KW"/>
</dbReference>
<feature type="domain" description="USP" evidence="16">
    <location>
        <begin position="133"/>
        <end position="447"/>
    </location>
</feature>
<dbReference type="Pfam" id="PF02148">
    <property type="entry name" value="zf-UBP"/>
    <property type="match status" value="1"/>
</dbReference>
<evidence type="ECO:0000256" key="10">
    <source>
        <dbReference type="ARBA" id="ARBA00023015"/>
    </source>
</evidence>
<dbReference type="Pfam" id="PF00443">
    <property type="entry name" value="UCH"/>
    <property type="match status" value="1"/>
</dbReference>
<reference evidence="18 19" key="1">
    <citation type="submission" date="2016-03" db="EMBL/GenBank/DDBJ databases">
        <title>How can Kluyveromyces marxianus grow so fast - potential evolutionary course in Saccharomyces Complex revealed by comparative genomics.</title>
        <authorList>
            <person name="Mo W."/>
            <person name="Lu W."/>
            <person name="Yang X."/>
            <person name="Qi J."/>
            <person name="Lv H."/>
        </authorList>
    </citation>
    <scope>NUCLEOTIDE SEQUENCE [LARGE SCALE GENOMIC DNA]</scope>
    <source>
        <strain evidence="18 19">FIM1</strain>
    </source>
</reference>
<dbReference type="InterPro" id="IPR001607">
    <property type="entry name" value="Znf_UBP"/>
</dbReference>
<gene>
    <name evidence="18" type="primary">UBP8</name>
    <name evidence="18" type="ORF">FIM1_559</name>
</gene>
<dbReference type="PROSITE" id="PS00972">
    <property type="entry name" value="USP_1"/>
    <property type="match status" value="1"/>
</dbReference>
<keyword evidence="3 15" id="KW-0645">Protease</keyword>
<feature type="domain" description="UBP-type" evidence="17">
    <location>
        <begin position="1"/>
        <end position="121"/>
    </location>
</feature>
<dbReference type="InterPro" id="IPR018200">
    <property type="entry name" value="USP_CS"/>
</dbReference>
<comment type="similarity">
    <text evidence="13">Belongs to the peptidase C19 family. UBP8 subfamily.</text>
</comment>
<dbReference type="Proteomes" id="UP000422736">
    <property type="component" value="Chromosome 1"/>
</dbReference>
<dbReference type="PANTHER" id="PTHR21646">
    <property type="entry name" value="UBIQUITIN CARBOXYL-TERMINAL HYDROLASE"/>
    <property type="match status" value="1"/>
</dbReference>
<keyword evidence="6 15" id="KW-0833">Ubl conjugation pathway</keyword>
<comment type="catalytic activity">
    <reaction evidence="1 15">
        <text>Thiol-dependent hydrolysis of ester, thioester, amide, peptide and isopeptide bonds formed by the C-terminal Gly of ubiquitin (a 76-residue protein attached to proteins as an intracellular targeting signal).</text>
        <dbReference type="EC" id="3.4.19.12"/>
    </reaction>
</comment>
<dbReference type="CDD" id="cd02660">
    <property type="entry name" value="Peptidase_C19D"/>
    <property type="match status" value="1"/>
</dbReference>
<reference evidence="18 19" key="2">
    <citation type="submission" date="2019-11" db="EMBL/GenBank/DDBJ databases">
        <authorList>
            <person name="Lu H."/>
        </authorList>
    </citation>
    <scope>NUCLEOTIDE SEQUENCE [LARGE SCALE GENOMIC DNA]</scope>
    <source>
        <strain evidence="18 19">FIM1</strain>
    </source>
</reference>
<keyword evidence="10" id="KW-0805">Transcription regulation</keyword>
<evidence type="ECO:0000259" key="16">
    <source>
        <dbReference type="PROSITE" id="PS50235"/>
    </source>
</evidence>
<dbReference type="Gene3D" id="3.30.40.10">
    <property type="entry name" value="Zinc/RING finger domain, C3HC4 (zinc finger)"/>
    <property type="match status" value="1"/>
</dbReference>
<evidence type="ECO:0000256" key="6">
    <source>
        <dbReference type="ARBA" id="ARBA00022786"/>
    </source>
</evidence>
<keyword evidence="9" id="KW-0862">Zinc</keyword>
<sequence length="447" mass="50477">MVCPHMDQVVSNQKLGDAVLKECENVRYLIRHADYKSKTLGTMRCADCGEVNCGSTFICLQCGFCGCWNNNHFLEHSQKVGHIFGVNSSNGLVFCFRCGDYMADLVTEIPASHWDSVMKRTELPASIRRDGLQGLVNLGSTCFMSSIIQTIMHNPYIVRELLSHKHYNICPLKSGSKCISCAFDEIASDFYGGGPVSATTSSVSKGFVNLLSSSWYLNNHLVGSSQQDAHEYWQFLLNQIHTDHVRLFGSSKASDCKCISHRIFQGYLKNTLQCPQCGSAKTSIDPIMDLSLEIKNNLTLEDCLDHFQREETLNDFHWECETCKQNQGVIKQLTLHKAPIVLVIQLKRFEHLLNGQSVKLNDRVQFPLHLNLKPHLFKTKDDEIIPNIAYDLISVVSHQGTVDQGHYTTVACNDNGQWFKFNDSVVTSVTEEQVLDQQAYLLFYSIR</sequence>
<dbReference type="Gene3D" id="3.90.70.10">
    <property type="entry name" value="Cysteine proteinases"/>
    <property type="match status" value="1"/>
</dbReference>
<evidence type="ECO:0000256" key="14">
    <source>
        <dbReference type="PROSITE-ProRule" id="PRU00502"/>
    </source>
</evidence>
<dbReference type="PANTHER" id="PTHR21646:SF33">
    <property type="entry name" value="UBIQUITIN CARBOXYL-TERMINAL HYDROLASE 22"/>
    <property type="match status" value="1"/>
</dbReference>
<keyword evidence="5 14" id="KW-0863">Zinc-finger</keyword>
<evidence type="ECO:0000256" key="4">
    <source>
        <dbReference type="ARBA" id="ARBA00022723"/>
    </source>
</evidence>